<evidence type="ECO:0000313" key="3">
    <source>
        <dbReference type="Proteomes" id="UP000673394"/>
    </source>
</evidence>
<keyword evidence="1" id="KW-0812">Transmembrane</keyword>
<keyword evidence="3" id="KW-1185">Reference proteome</keyword>
<name>A0ABS5CAE7_9BACL</name>
<dbReference type="Proteomes" id="UP000673394">
    <property type="component" value="Unassembled WGS sequence"/>
</dbReference>
<feature type="transmembrane region" description="Helical" evidence="1">
    <location>
        <begin position="6"/>
        <end position="27"/>
    </location>
</feature>
<keyword evidence="1" id="KW-1133">Transmembrane helix</keyword>
<gene>
    <name evidence="2" type="ORF">I8J30_08735</name>
</gene>
<dbReference type="EMBL" id="JAGKSP010000002">
    <property type="protein sequence ID" value="MBP3962790.1"/>
    <property type="molecule type" value="Genomic_DNA"/>
</dbReference>
<comment type="caution">
    <text evidence="2">The sequence shown here is derived from an EMBL/GenBank/DDBJ whole genome shotgun (WGS) entry which is preliminary data.</text>
</comment>
<dbReference type="RefSeq" id="WP_210657239.1">
    <property type="nucleotide sequence ID" value="NZ_JAGKSP010000002.1"/>
</dbReference>
<accession>A0ABS5CAE7</accession>
<sequence length="86" mass="9861">MKESDFWLAFIIAGIIAGILFIIKYGFPVGYKVRISLTYGEAKDYFFTKRYCKKCDSQLSRVSQKEFKGRGWSKSITPGDHTYGDS</sequence>
<organism evidence="2 3">
    <name type="scientific">Paenibacillus lignilyticus</name>
    <dbReference type="NCBI Taxonomy" id="1172615"/>
    <lineage>
        <taxon>Bacteria</taxon>
        <taxon>Bacillati</taxon>
        <taxon>Bacillota</taxon>
        <taxon>Bacilli</taxon>
        <taxon>Bacillales</taxon>
        <taxon>Paenibacillaceae</taxon>
        <taxon>Paenibacillus</taxon>
    </lineage>
</organism>
<evidence type="ECO:0000256" key="1">
    <source>
        <dbReference type="SAM" id="Phobius"/>
    </source>
</evidence>
<keyword evidence="1" id="KW-0472">Membrane</keyword>
<protein>
    <submittedName>
        <fullName evidence="2">Uncharacterized protein</fullName>
    </submittedName>
</protein>
<evidence type="ECO:0000313" key="2">
    <source>
        <dbReference type="EMBL" id="MBP3962790.1"/>
    </source>
</evidence>
<reference evidence="2 3" key="1">
    <citation type="submission" date="2021-04" db="EMBL/GenBank/DDBJ databases">
        <title>Paenibacillus sp. DLE-14 whole genome sequence.</title>
        <authorList>
            <person name="Ham Y.J."/>
        </authorList>
    </citation>
    <scope>NUCLEOTIDE SEQUENCE [LARGE SCALE GENOMIC DNA]</scope>
    <source>
        <strain evidence="2 3">DLE-14</strain>
    </source>
</reference>
<proteinExistence type="predicted"/>